<dbReference type="CDD" id="cd04301">
    <property type="entry name" value="NAT_SF"/>
    <property type="match status" value="1"/>
</dbReference>
<reference evidence="7 8" key="1">
    <citation type="submission" date="2014-02" db="EMBL/GenBank/DDBJ databases">
        <title>The genome sequence of Colletotrichum salicis CBS 607.94.</title>
        <authorList>
            <person name="Baroncelli R."/>
            <person name="Thon M.R."/>
        </authorList>
    </citation>
    <scope>NUCLEOTIDE SEQUENCE [LARGE SCALE GENOMIC DNA]</scope>
    <source>
        <strain evidence="7 8">CBS 607.94</strain>
    </source>
</reference>
<keyword evidence="7" id="KW-0808">Transferase</keyword>
<feature type="compositionally biased region" description="Basic and acidic residues" evidence="5">
    <location>
        <begin position="73"/>
        <end position="87"/>
    </location>
</feature>
<keyword evidence="2" id="KW-0812">Transmembrane</keyword>
<evidence type="ECO:0000256" key="4">
    <source>
        <dbReference type="ARBA" id="ARBA00023136"/>
    </source>
</evidence>
<sequence>MSAEYAKNAHGQVSILAVEPNEIDDLVAIHTAALKTDQFSNLMLLNREEGAHQNLMRKSILHWLSNSSSTKLFKAESDQKKPDESKASEASSDPKSNKERTRSEKDTPRDPARVLGGIMHRDMTSWESRHLEGEKYAILQALARDPPYQGQGIATKLIQQGVEDVDSQNLACWIHASPSSYRLYEKAGFQEIGKSEYDLGEWAPGRTGDKLCWEVYTFRNFVWNSVDLEGGDVYNCLLADQFEVVVSHQSQLYESNDEFISNPTASFLVHLTTSIILYFTSLTCLSLTAIEDWRLQARLGRKRGRGLEPFRFFPKEHAIFVTRATGLAAGAYVMALPLIMPTDDVIAQVCLRIPTFFYACKCWDLTIARARKPPVPRDGKDAVVYGLTSWRPVASYVWRLASETRYASFDIAVDESKRKGIPKSAAWSYGPLLVVPLTYLFPITELKVMCGLLAIQYGLEGIHFIFHPRCPNELFFQPWAAESFSSFWAIHWHHGAQPFLQHLGYVPARALFTRLFGQDVGKATGVLAAFSLSGIWHAWCGVVLTLDEYAWTQAVGLWGVFMVQESVTEPLLDPGNCLSNDTVVWPAARILYTLQTAMLQT</sequence>
<proteinExistence type="predicted"/>
<dbReference type="PROSITE" id="PS51186">
    <property type="entry name" value="GNAT"/>
    <property type="match status" value="1"/>
</dbReference>
<dbReference type="OrthoDB" id="1077582at2759"/>
<evidence type="ECO:0000256" key="1">
    <source>
        <dbReference type="ARBA" id="ARBA00004141"/>
    </source>
</evidence>
<evidence type="ECO:0000256" key="2">
    <source>
        <dbReference type="ARBA" id="ARBA00022692"/>
    </source>
</evidence>
<keyword evidence="3" id="KW-1133">Transmembrane helix</keyword>
<dbReference type="GO" id="GO:0016747">
    <property type="term" value="F:acyltransferase activity, transferring groups other than amino-acyl groups"/>
    <property type="evidence" value="ECO:0007669"/>
    <property type="project" value="InterPro"/>
</dbReference>
<feature type="domain" description="N-acetyltransferase" evidence="6">
    <location>
        <begin position="71"/>
        <end position="209"/>
    </location>
</feature>
<evidence type="ECO:0000313" key="8">
    <source>
        <dbReference type="Proteomes" id="UP000070121"/>
    </source>
</evidence>
<dbReference type="AlphaFoldDB" id="A0A135V4Q7"/>
<accession>A0A135V4Q7</accession>
<organism evidence="7 8">
    <name type="scientific">Colletotrichum salicis</name>
    <dbReference type="NCBI Taxonomy" id="1209931"/>
    <lineage>
        <taxon>Eukaryota</taxon>
        <taxon>Fungi</taxon>
        <taxon>Dikarya</taxon>
        <taxon>Ascomycota</taxon>
        <taxon>Pezizomycotina</taxon>
        <taxon>Sordariomycetes</taxon>
        <taxon>Hypocreomycetidae</taxon>
        <taxon>Glomerellales</taxon>
        <taxon>Glomerellaceae</taxon>
        <taxon>Colletotrichum</taxon>
        <taxon>Colletotrichum acutatum species complex</taxon>
    </lineage>
</organism>
<evidence type="ECO:0000259" key="6">
    <source>
        <dbReference type="PROSITE" id="PS51186"/>
    </source>
</evidence>
<dbReference type="InterPro" id="IPR032805">
    <property type="entry name" value="Wax_synthase_dom"/>
</dbReference>
<dbReference type="PANTHER" id="PTHR42791">
    <property type="entry name" value="GNAT FAMILY ACETYLTRANSFERASE"/>
    <property type="match status" value="1"/>
</dbReference>
<dbReference type="Gene3D" id="3.40.630.30">
    <property type="match status" value="1"/>
</dbReference>
<dbReference type="PANTHER" id="PTHR42791:SF1">
    <property type="entry name" value="N-ACETYLTRANSFERASE DOMAIN-CONTAINING PROTEIN"/>
    <property type="match status" value="1"/>
</dbReference>
<dbReference type="SUPFAM" id="SSF55729">
    <property type="entry name" value="Acyl-CoA N-acyltransferases (Nat)"/>
    <property type="match status" value="1"/>
</dbReference>
<name>A0A135V4Q7_9PEZI</name>
<dbReference type="STRING" id="1209931.A0A135V4Q7"/>
<comment type="caution">
    <text evidence="7">The sequence shown here is derived from an EMBL/GenBank/DDBJ whole genome shotgun (WGS) entry which is preliminary data.</text>
</comment>
<evidence type="ECO:0000256" key="3">
    <source>
        <dbReference type="ARBA" id="ARBA00022989"/>
    </source>
</evidence>
<gene>
    <name evidence="7" type="ORF">CSAL01_03575</name>
</gene>
<keyword evidence="4" id="KW-0472">Membrane</keyword>
<feature type="compositionally biased region" description="Basic and acidic residues" evidence="5">
    <location>
        <begin position="95"/>
        <end position="112"/>
    </location>
</feature>
<dbReference type="InterPro" id="IPR016181">
    <property type="entry name" value="Acyl_CoA_acyltransferase"/>
</dbReference>
<evidence type="ECO:0000256" key="5">
    <source>
        <dbReference type="SAM" id="MobiDB-lite"/>
    </source>
</evidence>
<comment type="subcellular location">
    <subcellularLocation>
        <location evidence="1">Membrane</location>
        <topology evidence="1">Multi-pass membrane protein</topology>
    </subcellularLocation>
</comment>
<protein>
    <submittedName>
        <fullName evidence="7">Acetyltransferase</fullName>
    </submittedName>
</protein>
<evidence type="ECO:0000313" key="7">
    <source>
        <dbReference type="EMBL" id="KXH67652.1"/>
    </source>
</evidence>
<dbReference type="Pfam" id="PF13673">
    <property type="entry name" value="Acetyltransf_10"/>
    <property type="match status" value="1"/>
</dbReference>
<feature type="region of interest" description="Disordered" evidence="5">
    <location>
        <begin position="73"/>
        <end position="115"/>
    </location>
</feature>
<dbReference type="InterPro" id="IPR000182">
    <property type="entry name" value="GNAT_dom"/>
</dbReference>
<dbReference type="Proteomes" id="UP000070121">
    <property type="component" value="Unassembled WGS sequence"/>
</dbReference>
<dbReference type="Pfam" id="PF13813">
    <property type="entry name" value="MBOAT_2"/>
    <property type="match status" value="1"/>
</dbReference>
<keyword evidence="8" id="KW-1185">Reference proteome</keyword>
<dbReference type="InterPro" id="IPR052523">
    <property type="entry name" value="Trichothecene_AcTrans"/>
</dbReference>
<dbReference type="GO" id="GO:0016020">
    <property type="term" value="C:membrane"/>
    <property type="evidence" value="ECO:0007669"/>
    <property type="project" value="UniProtKB-SubCell"/>
</dbReference>
<dbReference type="EMBL" id="JFFI01000440">
    <property type="protein sequence ID" value="KXH67652.1"/>
    <property type="molecule type" value="Genomic_DNA"/>
</dbReference>